<dbReference type="STRING" id="263475.AMD00_00795"/>
<proteinExistence type="inferred from homology"/>
<keyword evidence="9 14" id="KW-0472">Membrane</keyword>
<dbReference type="NCBIfam" id="NF009553">
    <property type="entry name" value="PRK12997.1-5"/>
    <property type="match status" value="1"/>
</dbReference>
<comment type="similarity">
    <text evidence="11">Belongs to the UlaA family.</text>
</comment>
<reference evidence="16" key="1">
    <citation type="submission" date="2015-08" db="EMBL/GenBank/DDBJ databases">
        <title>Fjat-10028 dsm 16317.</title>
        <authorList>
            <person name="Liu B."/>
            <person name="Wang J."/>
            <person name="Zhu Y."/>
            <person name="Liu G."/>
            <person name="Chen Q."/>
            <person name="Chen Z."/>
            <person name="Lan J."/>
            <person name="Che J."/>
            <person name="Ge C."/>
            <person name="Shi H."/>
            <person name="Pan Z."/>
            <person name="Liu X."/>
        </authorList>
    </citation>
    <scope>NUCLEOTIDE SEQUENCE [LARGE SCALE GENOMIC DNA]</scope>
    <source>
        <strain evidence="16">DSM 16317</strain>
    </source>
</reference>
<evidence type="ECO:0000313" key="15">
    <source>
        <dbReference type="EMBL" id="KOO51081.1"/>
    </source>
</evidence>
<keyword evidence="4" id="KW-1003">Cell membrane</keyword>
<protein>
    <recommendedName>
        <fullName evidence="12">Ascorbate-specific PTS system EIIC component</fullName>
    </recommendedName>
    <alternativeName>
        <fullName evidence="13">Ascorbate-specific permease IIC component UlaA</fullName>
    </alternativeName>
</protein>
<feature type="transmembrane region" description="Helical" evidence="14">
    <location>
        <begin position="371"/>
        <end position="393"/>
    </location>
</feature>
<feature type="transmembrane region" description="Helical" evidence="14">
    <location>
        <begin position="6"/>
        <end position="28"/>
    </location>
</feature>
<dbReference type="InterPro" id="IPR004703">
    <property type="entry name" value="PTS_sugar-sp_permease"/>
</dbReference>
<evidence type="ECO:0000256" key="11">
    <source>
        <dbReference type="ARBA" id="ARBA00038218"/>
    </source>
</evidence>
<dbReference type="GO" id="GO:0009401">
    <property type="term" value="P:phosphoenolpyruvate-dependent sugar phosphotransferase system"/>
    <property type="evidence" value="ECO:0007669"/>
    <property type="project" value="UniProtKB-KW"/>
</dbReference>
<accession>A0A0M0LJC1</accession>
<feature type="transmembrane region" description="Helical" evidence="14">
    <location>
        <begin position="400"/>
        <end position="419"/>
    </location>
</feature>
<dbReference type="Pfam" id="PF03611">
    <property type="entry name" value="EIIC-GAT"/>
    <property type="match status" value="1"/>
</dbReference>
<evidence type="ECO:0000256" key="4">
    <source>
        <dbReference type="ARBA" id="ARBA00022475"/>
    </source>
</evidence>
<evidence type="ECO:0000256" key="6">
    <source>
        <dbReference type="ARBA" id="ARBA00022683"/>
    </source>
</evidence>
<evidence type="ECO:0000256" key="9">
    <source>
        <dbReference type="ARBA" id="ARBA00023136"/>
    </source>
</evidence>
<evidence type="ECO:0000256" key="14">
    <source>
        <dbReference type="SAM" id="Phobius"/>
    </source>
</evidence>
<keyword evidence="7 14" id="KW-0812">Transmembrane</keyword>
<keyword evidence="6" id="KW-0598">Phosphotransferase system</keyword>
<dbReference type="PANTHER" id="PTHR33843:SF4">
    <property type="entry name" value="ASCORBATE-SPECIFIC PTS SYSTEM EIIC COMPONENT"/>
    <property type="match status" value="1"/>
</dbReference>
<evidence type="ECO:0000256" key="13">
    <source>
        <dbReference type="ARBA" id="ARBA00042859"/>
    </source>
</evidence>
<sequence length="457" mass="48730">MYMLEFIIQLLTTPAIMLGLVALIGLLIQRKAFGDVIKGTFKTILGILILSAGAGIIVDYITPFSEMFTQAFNLTGVVPFDEAVIGALSENVNEIARNTSLILAFGFVVNIILARFTPFKYIYLTGHMLWIMSGALAWAFYDLGYSTTEAVLWGSLIQGLVLVLFPALAQPVMRKVTGNNEIAYGHLTTSGVVLSAYVGKVFGNASKDSEEVKMPKGLEMFKDTAISISAVMLILYLVTTLVAGPEFVSTLSGEQNWLVFSIIQAFGFTAGVLVLLQGVRMFLGEIVPAFRGVAVKLVPGAKPALDVPVIFGFAPTALMLGFVFSVIGMIIGMFVSKAFGTVIPLPSIIGGFFTGGAAGIFGNALGGRRGAMVSGVVYGLVLTIPVALFYPLFGLEEYGISGIALLVPDGIIVLTLLKIFSDLNIIPVVVIVSILGVLATGLIKKKKKQENEVEKFA</sequence>
<keyword evidence="3" id="KW-0813">Transport</keyword>
<feature type="transmembrane region" description="Helical" evidence="14">
    <location>
        <begin position="95"/>
        <end position="114"/>
    </location>
</feature>
<dbReference type="EMBL" id="LILB01000001">
    <property type="protein sequence ID" value="KOO51081.1"/>
    <property type="molecule type" value="Genomic_DNA"/>
</dbReference>
<keyword evidence="8 14" id="KW-1133">Transmembrane helix</keyword>
<organism evidence="15 16">
    <name type="scientific">Viridibacillus arvi</name>
    <dbReference type="NCBI Taxonomy" id="263475"/>
    <lineage>
        <taxon>Bacteria</taxon>
        <taxon>Bacillati</taxon>
        <taxon>Bacillota</taxon>
        <taxon>Bacilli</taxon>
        <taxon>Bacillales</taxon>
        <taxon>Caryophanaceae</taxon>
        <taxon>Viridibacillus</taxon>
    </lineage>
</organism>
<dbReference type="PATRIC" id="fig|263475.3.peg.467"/>
<dbReference type="Proteomes" id="UP000036867">
    <property type="component" value="Unassembled WGS sequence"/>
</dbReference>
<feature type="transmembrane region" description="Helical" evidence="14">
    <location>
        <begin position="256"/>
        <end position="276"/>
    </location>
</feature>
<comment type="function">
    <text evidence="10">The phosphoenolpyruvate-dependent sugar phosphotransferase system (sugar PTS), a major carbohydrate active transport system, catalyzes the phosphorylation of incoming sugar substrates concomitantly with their translocation across the cell membrane. The enzyme II UlaABC PTS system is involved in ascorbate transport.</text>
</comment>
<evidence type="ECO:0000256" key="1">
    <source>
        <dbReference type="ARBA" id="ARBA00004651"/>
    </source>
</evidence>
<gene>
    <name evidence="15" type="ORF">AMD00_00795</name>
</gene>
<evidence type="ECO:0000256" key="2">
    <source>
        <dbReference type="ARBA" id="ARBA00011738"/>
    </source>
</evidence>
<feature type="transmembrane region" description="Helical" evidence="14">
    <location>
        <begin position="309"/>
        <end position="335"/>
    </location>
</feature>
<dbReference type="GO" id="GO:0005886">
    <property type="term" value="C:plasma membrane"/>
    <property type="evidence" value="ECO:0007669"/>
    <property type="project" value="UniProtKB-SubCell"/>
</dbReference>
<feature type="transmembrane region" description="Helical" evidence="14">
    <location>
        <begin position="425"/>
        <end position="443"/>
    </location>
</feature>
<evidence type="ECO:0000313" key="16">
    <source>
        <dbReference type="Proteomes" id="UP000036867"/>
    </source>
</evidence>
<comment type="subcellular location">
    <subcellularLocation>
        <location evidence="1">Cell membrane</location>
        <topology evidence="1">Multi-pass membrane protein</topology>
    </subcellularLocation>
</comment>
<dbReference type="NCBIfam" id="NF006920">
    <property type="entry name" value="PRK09410.1-2"/>
    <property type="match status" value="1"/>
</dbReference>
<evidence type="ECO:0000256" key="5">
    <source>
        <dbReference type="ARBA" id="ARBA00022597"/>
    </source>
</evidence>
<evidence type="ECO:0000256" key="12">
    <source>
        <dbReference type="ARBA" id="ARBA00039702"/>
    </source>
</evidence>
<evidence type="ECO:0000256" key="10">
    <source>
        <dbReference type="ARBA" id="ARBA00037387"/>
    </source>
</evidence>
<comment type="caution">
    <text evidence="15">The sequence shown here is derived from an EMBL/GenBank/DDBJ whole genome shotgun (WGS) entry which is preliminary data.</text>
</comment>
<feature type="transmembrane region" description="Helical" evidence="14">
    <location>
        <begin position="40"/>
        <end position="61"/>
    </location>
</feature>
<name>A0A0M0LJC1_9BACL</name>
<comment type="subunit">
    <text evidence="2">Homodimer.</text>
</comment>
<keyword evidence="5" id="KW-0762">Sugar transport</keyword>
<feature type="transmembrane region" description="Helical" evidence="14">
    <location>
        <begin position="184"/>
        <end position="205"/>
    </location>
</feature>
<dbReference type="PANTHER" id="PTHR33843">
    <property type="entry name" value="ASCORBATE-SPECIFIC PTS SYSTEM EIIC COMPONENT"/>
    <property type="match status" value="1"/>
</dbReference>
<feature type="transmembrane region" description="Helical" evidence="14">
    <location>
        <begin position="342"/>
        <end position="365"/>
    </location>
</feature>
<keyword evidence="16" id="KW-1185">Reference proteome</keyword>
<evidence type="ECO:0000256" key="8">
    <source>
        <dbReference type="ARBA" id="ARBA00022989"/>
    </source>
</evidence>
<dbReference type="InterPro" id="IPR051562">
    <property type="entry name" value="Ascorbate-PTS_EIIC"/>
</dbReference>
<feature type="transmembrane region" description="Helical" evidence="14">
    <location>
        <begin position="225"/>
        <end position="244"/>
    </location>
</feature>
<evidence type="ECO:0000256" key="3">
    <source>
        <dbReference type="ARBA" id="ARBA00022448"/>
    </source>
</evidence>
<dbReference type="AlphaFoldDB" id="A0A0M0LJC1"/>
<evidence type="ECO:0000256" key="7">
    <source>
        <dbReference type="ARBA" id="ARBA00022692"/>
    </source>
</evidence>
<feature type="transmembrane region" description="Helical" evidence="14">
    <location>
        <begin position="153"/>
        <end position="172"/>
    </location>
</feature>
<feature type="transmembrane region" description="Helical" evidence="14">
    <location>
        <begin position="121"/>
        <end position="141"/>
    </location>
</feature>